<feature type="region of interest" description="Disordered" evidence="13">
    <location>
        <begin position="947"/>
        <end position="981"/>
    </location>
</feature>
<dbReference type="Pfam" id="PF03982">
    <property type="entry name" value="DAGAT"/>
    <property type="match status" value="1"/>
</dbReference>
<comment type="similarity">
    <text evidence="3">Belongs to the potassium channel KCNE family.</text>
</comment>
<sequence length="981" mass="108766">MAVVTAQCCMGVYVLAVLSGYWHFAALYGLWLYLDWDTPQTGGRRCAWVRKWTIWRHFRDYFPIHLIKTSDLDPKNHYLFGFHPHGVLVAGAFGNFCTEYTGFQELFPGLTPYLHVLPFWFRFPFFREYAMSAGLVSCSKESVSHVLSQGAGVASVIVIGGAEESLEARPGSLTLQTLHRKGFIKLALKHGAHLVPVFSFGENEIFNQLENPEGSVVRNIQNRLRKIMGFALPLFHARGVFQYSFGVMPFRKPIYTIVGKPIVVEQNASPTTEEVDKLHQRYLDELNGLFEEHKAHVHCLASVLYPGCDTLDKVFEFAKDRYKERDCLGTRELITEEDELQPNGKVFKKVILGRYNWLTYAETYLAAAHFGSGLAALGQKPKSNIAIFCETRAEWIITAQACFMYNFPLVTLYSTLGGQAIAHGLNETEVTHIITSKDLLQSRLKAILLQVPRLQHIIIVDDKLTAWADFPRGIVVHSMATVQALGAKTQNMSKPPNQPVPSDIAVIMYTSGSTGIPKGVMISHSNLIAGITGMAERIPNLGEHDTYIGYLPLAHVLELSAELVCVSHGCRIGYSSPQTLADQSTKIKKGSKGDTSVLKPTLMAAVPEIMDRIYKNVMTKVEEMNRVQRTLFVLAYNYKMEQISKGYSTPLCDSFVFRKVRSLLGGKTRVLLSGGAPLSAATQRFMNVCFCCPVGQGYGLTETCGAGTISEMSDYSTGRVGAPLVCCEIKLKNWEEGGYYCTNKPNPRGEILIGGPNVAMGYYKNEVRNKEDFFVDENGQRWFCTGDIGEFHPDGCLKIVDHSILASSMLTMEGANVTEPIPTETPEPHDAVNVKEGGNEYLYILIVMSFYGIFLLGIMLGYVRSKRREKKSNVFLLYEEEEREWGGVVKKHSLPYISGLRAVQVSLPFSALSESRVPAAFSCALCSMEEISVSSVCSSADIPLAIEEESDSENGEGSGALLKENSENSEGPSEVINETAS</sequence>
<feature type="transmembrane region" description="Helical" evidence="14">
    <location>
        <begin position="841"/>
        <end position="863"/>
    </location>
</feature>
<comment type="subcellular location">
    <subcellularLocation>
        <location evidence="1">Membrane</location>
        <topology evidence="1">Single-pass membrane protein</topology>
    </subcellularLocation>
</comment>
<name>A0A444U086_ACIRT</name>
<dbReference type="GO" id="GO:0004467">
    <property type="term" value="F:long-chain fatty acid-CoA ligase activity"/>
    <property type="evidence" value="ECO:0007669"/>
    <property type="project" value="UniProtKB-EC"/>
</dbReference>
<evidence type="ECO:0000256" key="7">
    <source>
        <dbReference type="ARBA" id="ARBA00022832"/>
    </source>
</evidence>
<evidence type="ECO:0000313" key="16">
    <source>
        <dbReference type="EMBL" id="RXM28581.1"/>
    </source>
</evidence>
<comment type="caution">
    <text evidence="16">The sequence shown here is derived from an EMBL/GenBank/DDBJ whole genome shotgun (WGS) entry which is preliminary data.</text>
</comment>
<evidence type="ECO:0000256" key="14">
    <source>
        <dbReference type="SAM" id="Phobius"/>
    </source>
</evidence>
<dbReference type="GO" id="GO:0035336">
    <property type="term" value="P:long-chain fatty-acyl-CoA metabolic process"/>
    <property type="evidence" value="ECO:0007669"/>
    <property type="project" value="TreeGrafter"/>
</dbReference>
<dbReference type="GO" id="GO:0008374">
    <property type="term" value="F:O-acyltransferase activity"/>
    <property type="evidence" value="ECO:0007669"/>
    <property type="project" value="InterPro"/>
</dbReference>
<feature type="transmembrane region" description="Helical" evidence="14">
    <location>
        <begin position="12"/>
        <end position="34"/>
    </location>
</feature>
<feature type="compositionally biased region" description="Polar residues" evidence="13">
    <location>
        <begin position="968"/>
        <end position="981"/>
    </location>
</feature>
<dbReference type="EMBL" id="SCEB01215616">
    <property type="protein sequence ID" value="RXM28581.1"/>
    <property type="molecule type" value="Genomic_DNA"/>
</dbReference>
<keyword evidence="9" id="KW-0443">Lipid metabolism</keyword>
<evidence type="ECO:0000256" key="3">
    <source>
        <dbReference type="ARBA" id="ARBA00005688"/>
    </source>
</evidence>
<feature type="domain" description="AMP-dependent synthetase/ligase" evidence="15">
    <location>
        <begin position="350"/>
        <end position="763"/>
    </location>
</feature>
<evidence type="ECO:0000256" key="11">
    <source>
        <dbReference type="ARBA" id="ARBA00023315"/>
    </source>
</evidence>
<dbReference type="InterPro" id="IPR000369">
    <property type="entry name" value="K_chnl_KCNE"/>
</dbReference>
<protein>
    <recommendedName>
        <fullName evidence="12">long-chain-fatty-acid--CoA ligase</fullName>
        <ecNumber evidence="12">6.2.1.3</ecNumber>
    </recommendedName>
</protein>
<evidence type="ECO:0000256" key="2">
    <source>
        <dbReference type="ARBA" id="ARBA00005420"/>
    </source>
</evidence>
<evidence type="ECO:0000256" key="6">
    <source>
        <dbReference type="ARBA" id="ARBA00022692"/>
    </source>
</evidence>
<keyword evidence="4 16" id="KW-0436">Ligase</keyword>
<dbReference type="GO" id="GO:0005811">
    <property type="term" value="C:lipid droplet"/>
    <property type="evidence" value="ECO:0007669"/>
    <property type="project" value="TreeGrafter"/>
</dbReference>
<dbReference type="Gene3D" id="3.40.50.12780">
    <property type="entry name" value="N-terminal domain of ligase-like"/>
    <property type="match status" value="1"/>
</dbReference>
<evidence type="ECO:0000256" key="10">
    <source>
        <dbReference type="ARBA" id="ARBA00023136"/>
    </source>
</evidence>
<dbReference type="Pfam" id="PF00501">
    <property type="entry name" value="AMP-binding"/>
    <property type="match status" value="1"/>
</dbReference>
<comment type="similarity">
    <text evidence="2">Belongs to the diacylglycerol acyltransferase family.</text>
</comment>
<gene>
    <name evidence="16" type="ORF">EOD39_2560</name>
</gene>
<organism evidence="16 17">
    <name type="scientific">Acipenser ruthenus</name>
    <name type="common">Sterlet sturgeon</name>
    <dbReference type="NCBI Taxonomy" id="7906"/>
    <lineage>
        <taxon>Eukaryota</taxon>
        <taxon>Metazoa</taxon>
        <taxon>Chordata</taxon>
        <taxon>Craniata</taxon>
        <taxon>Vertebrata</taxon>
        <taxon>Euteleostomi</taxon>
        <taxon>Actinopterygii</taxon>
        <taxon>Chondrostei</taxon>
        <taxon>Acipenseriformes</taxon>
        <taxon>Acipenseridae</taxon>
        <taxon>Acipenser</taxon>
    </lineage>
</organism>
<keyword evidence="8 14" id="KW-1133">Transmembrane helix</keyword>
<proteinExistence type="inferred from homology"/>
<dbReference type="Pfam" id="PF02060">
    <property type="entry name" value="ISK_Channel"/>
    <property type="match status" value="1"/>
</dbReference>
<evidence type="ECO:0000259" key="15">
    <source>
        <dbReference type="Pfam" id="PF00501"/>
    </source>
</evidence>
<evidence type="ECO:0000256" key="8">
    <source>
        <dbReference type="ARBA" id="ARBA00022989"/>
    </source>
</evidence>
<dbReference type="PRINTS" id="PR00168">
    <property type="entry name" value="KCNECHANNEL"/>
</dbReference>
<dbReference type="InterPro" id="IPR007130">
    <property type="entry name" value="DAGAT"/>
</dbReference>
<evidence type="ECO:0000313" key="17">
    <source>
        <dbReference type="Proteomes" id="UP000289886"/>
    </source>
</evidence>
<dbReference type="EC" id="6.2.1.3" evidence="12"/>
<evidence type="ECO:0000256" key="13">
    <source>
        <dbReference type="SAM" id="MobiDB-lite"/>
    </source>
</evidence>
<dbReference type="AlphaFoldDB" id="A0A444U086"/>
<dbReference type="PANTHER" id="PTHR43272">
    <property type="entry name" value="LONG-CHAIN-FATTY-ACID--COA LIGASE"/>
    <property type="match status" value="1"/>
</dbReference>
<dbReference type="GO" id="GO:0030182">
    <property type="term" value="P:neuron differentiation"/>
    <property type="evidence" value="ECO:0007669"/>
    <property type="project" value="TreeGrafter"/>
</dbReference>
<evidence type="ECO:0000256" key="5">
    <source>
        <dbReference type="ARBA" id="ARBA00022679"/>
    </source>
</evidence>
<dbReference type="InterPro" id="IPR000873">
    <property type="entry name" value="AMP-dep_synth/lig_dom"/>
</dbReference>
<dbReference type="GO" id="GO:0005886">
    <property type="term" value="C:plasma membrane"/>
    <property type="evidence" value="ECO:0007669"/>
    <property type="project" value="TreeGrafter"/>
</dbReference>
<dbReference type="PROSITE" id="PS00455">
    <property type="entry name" value="AMP_BINDING"/>
    <property type="match status" value="1"/>
</dbReference>
<keyword evidence="17" id="KW-1185">Reference proteome</keyword>
<dbReference type="PANTHER" id="PTHR43272:SF13">
    <property type="entry name" value="FATTY ACID COA LIGASE ACSL3"/>
    <property type="match status" value="1"/>
</dbReference>
<dbReference type="SUPFAM" id="SSF56801">
    <property type="entry name" value="Acetyl-CoA synthetase-like"/>
    <property type="match status" value="1"/>
</dbReference>
<dbReference type="Proteomes" id="UP000289886">
    <property type="component" value="Unassembled WGS sequence"/>
</dbReference>
<keyword evidence="5" id="KW-0808">Transferase</keyword>
<dbReference type="GO" id="GO:0005783">
    <property type="term" value="C:endoplasmic reticulum"/>
    <property type="evidence" value="ECO:0007669"/>
    <property type="project" value="TreeGrafter"/>
</dbReference>
<dbReference type="InterPro" id="IPR020845">
    <property type="entry name" value="AMP-binding_CS"/>
</dbReference>
<accession>A0A444U086</accession>
<evidence type="ECO:0000256" key="9">
    <source>
        <dbReference type="ARBA" id="ARBA00023098"/>
    </source>
</evidence>
<keyword evidence="6 14" id="KW-0812">Transmembrane</keyword>
<evidence type="ECO:0000256" key="4">
    <source>
        <dbReference type="ARBA" id="ARBA00022598"/>
    </source>
</evidence>
<dbReference type="CDD" id="cd07987">
    <property type="entry name" value="LPLAT_MGAT-like"/>
    <property type="match status" value="1"/>
</dbReference>
<keyword evidence="11" id="KW-0012">Acyltransferase</keyword>
<keyword evidence="7" id="KW-0276">Fatty acid metabolism</keyword>
<evidence type="ECO:0000256" key="12">
    <source>
        <dbReference type="ARBA" id="ARBA00026121"/>
    </source>
</evidence>
<dbReference type="InterPro" id="IPR042099">
    <property type="entry name" value="ANL_N_sf"/>
</dbReference>
<dbReference type="GO" id="GO:0005249">
    <property type="term" value="F:voltage-gated potassium channel activity"/>
    <property type="evidence" value="ECO:0007669"/>
    <property type="project" value="InterPro"/>
</dbReference>
<reference evidence="16 17" key="1">
    <citation type="submission" date="2019-01" db="EMBL/GenBank/DDBJ databases">
        <title>Draft Genome and Complete Hox-Cluster Characterization of the Sterlet Sturgeon (Acipenser ruthenus).</title>
        <authorList>
            <person name="Wei Q."/>
        </authorList>
    </citation>
    <scope>NUCLEOTIDE SEQUENCE [LARGE SCALE GENOMIC DNA]</scope>
    <source>
        <strain evidence="16">WHYD16114868_AA</strain>
        <tissue evidence="16">Blood</tissue>
    </source>
</reference>
<evidence type="ECO:0000256" key="1">
    <source>
        <dbReference type="ARBA" id="ARBA00004167"/>
    </source>
</evidence>
<keyword evidence="10 14" id="KW-0472">Membrane</keyword>